<comment type="caution">
    <text evidence="1">The sequence shown here is derived from an EMBL/GenBank/DDBJ whole genome shotgun (WGS) entry which is preliminary data.</text>
</comment>
<dbReference type="Proteomes" id="UP000237968">
    <property type="component" value="Unassembled WGS sequence"/>
</dbReference>
<gene>
    <name evidence="1" type="ORF">ENSA5_33730</name>
</gene>
<reference evidence="1 2" key="1">
    <citation type="submission" date="2018-03" db="EMBL/GenBank/DDBJ databases">
        <title>Draft Genome Sequences of the Obligatory Marine Myxobacteria Enhygromyxa salina SWB005.</title>
        <authorList>
            <person name="Poehlein A."/>
            <person name="Moghaddam J.A."/>
            <person name="Harms H."/>
            <person name="Alanjari M."/>
            <person name="Koenig G.M."/>
            <person name="Daniel R."/>
            <person name="Schaeberle T.F."/>
        </authorList>
    </citation>
    <scope>NUCLEOTIDE SEQUENCE [LARGE SCALE GENOMIC DNA]</scope>
    <source>
        <strain evidence="1 2">SWB005</strain>
    </source>
</reference>
<accession>A0A2S9XXM5</accession>
<dbReference type="AlphaFoldDB" id="A0A2S9XXM5"/>
<protein>
    <submittedName>
        <fullName evidence="1">Uncharacterized protein</fullName>
    </submittedName>
</protein>
<keyword evidence="2" id="KW-1185">Reference proteome</keyword>
<name>A0A2S9XXM5_9BACT</name>
<evidence type="ECO:0000313" key="2">
    <source>
        <dbReference type="Proteomes" id="UP000237968"/>
    </source>
</evidence>
<sequence>MSRSRHPDTEPEAIPEPDSFVAAFRRRVRRRSARVYEIEFLDLGTTGELLEDSVQFGSEDPWPEARAAAGRLMDPRLQRIVSAAARGWVVVRRDGRPAAKRSRG</sequence>
<dbReference type="RefSeq" id="WP_106392726.1">
    <property type="nucleotide sequence ID" value="NZ_PVNK01000156.1"/>
</dbReference>
<evidence type="ECO:0000313" key="1">
    <source>
        <dbReference type="EMBL" id="PRP97480.1"/>
    </source>
</evidence>
<proteinExistence type="predicted"/>
<dbReference type="EMBL" id="PVNK01000156">
    <property type="protein sequence ID" value="PRP97480.1"/>
    <property type="molecule type" value="Genomic_DNA"/>
</dbReference>
<organism evidence="1 2">
    <name type="scientific">Enhygromyxa salina</name>
    <dbReference type="NCBI Taxonomy" id="215803"/>
    <lineage>
        <taxon>Bacteria</taxon>
        <taxon>Pseudomonadati</taxon>
        <taxon>Myxococcota</taxon>
        <taxon>Polyangia</taxon>
        <taxon>Nannocystales</taxon>
        <taxon>Nannocystaceae</taxon>
        <taxon>Enhygromyxa</taxon>
    </lineage>
</organism>